<dbReference type="EMBL" id="LT670817">
    <property type="protein sequence ID" value="SHG53788.1"/>
    <property type="molecule type" value="Genomic_DNA"/>
</dbReference>
<sequence>MKFVLVNGRTPRPKTLCVMCDQPIKAGYLREIGTDLTYCSHNCYADHCKSAFLLLEKQARAS</sequence>
<gene>
    <name evidence="1" type="ORF">SAMN05443248_1884</name>
</gene>
<dbReference type="Proteomes" id="UP000189796">
    <property type="component" value="Chromosome I"/>
</dbReference>
<evidence type="ECO:0000313" key="2">
    <source>
        <dbReference type="Proteomes" id="UP000189796"/>
    </source>
</evidence>
<organism evidence="1 2">
    <name type="scientific">Bradyrhizobium erythrophlei</name>
    <dbReference type="NCBI Taxonomy" id="1437360"/>
    <lineage>
        <taxon>Bacteria</taxon>
        <taxon>Pseudomonadati</taxon>
        <taxon>Pseudomonadota</taxon>
        <taxon>Alphaproteobacteria</taxon>
        <taxon>Hyphomicrobiales</taxon>
        <taxon>Nitrobacteraceae</taxon>
        <taxon>Bradyrhizobium</taxon>
    </lineage>
</organism>
<protein>
    <recommendedName>
        <fullName evidence="3">MYM-type domain-containing protein</fullName>
    </recommendedName>
</protein>
<dbReference type="AlphaFoldDB" id="A0A1M5KLY8"/>
<proteinExistence type="predicted"/>
<name>A0A1M5KLY8_9BRAD</name>
<reference evidence="1 2" key="1">
    <citation type="submission" date="2016-11" db="EMBL/GenBank/DDBJ databases">
        <authorList>
            <person name="Jaros S."/>
            <person name="Januszkiewicz K."/>
            <person name="Wedrychowicz H."/>
        </authorList>
    </citation>
    <scope>NUCLEOTIDE SEQUENCE [LARGE SCALE GENOMIC DNA]</scope>
    <source>
        <strain evidence="1 2">GAS138</strain>
    </source>
</reference>
<evidence type="ECO:0008006" key="3">
    <source>
        <dbReference type="Google" id="ProtNLM"/>
    </source>
</evidence>
<evidence type="ECO:0000313" key="1">
    <source>
        <dbReference type="EMBL" id="SHG53788.1"/>
    </source>
</evidence>
<accession>A0A1M5KLY8</accession>